<evidence type="ECO:0000313" key="1">
    <source>
        <dbReference type="EMBL" id="KAJ3530884.1"/>
    </source>
</evidence>
<reference evidence="1" key="1">
    <citation type="submission" date="2022-08" db="EMBL/GenBank/DDBJ databases">
        <title>Genome Sequence of Fusarium decemcellulare.</title>
        <authorList>
            <person name="Buettner E."/>
        </authorList>
    </citation>
    <scope>NUCLEOTIDE SEQUENCE</scope>
    <source>
        <strain evidence="1">Babe19</strain>
    </source>
</reference>
<keyword evidence="2" id="KW-1185">Reference proteome</keyword>
<comment type="caution">
    <text evidence="1">The sequence shown here is derived from an EMBL/GenBank/DDBJ whole genome shotgun (WGS) entry which is preliminary data.</text>
</comment>
<accession>A0ACC1S2P4</accession>
<dbReference type="EMBL" id="JANRMS010001121">
    <property type="protein sequence ID" value="KAJ3530884.1"/>
    <property type="molecule type" value="Genomic_DNA"/>
</dbReference>
<name>A0ACC1S2P4_9HYPO</name>
<gene>
    <name evidence="1" type="ORF">NM208_g9124</name>
</gene>
<protein>
    <submittedName>
        <fullName evidence="1">Uncharacterized protein</fullName>
    </submittedName>
</protein>
<dbReference type="Proteomes" id="UP001148629">
    <property type="component" value="Unassembled WGS sequence"/>
</dbReference>
<proteinExistence type="predicted"/>
<organism evidence="1 2">
    <name type="scientific">Fusarium decemcellulare</name>
    <dbReference type="NCBI Taxonomy" id="57161"/>
    <lineage>
        <taxon>Eukaryota</taxon>
        <taxon>Fungi</taxon>
        <taxon>Dikarya</taxon>
        <taxon>Ascomycota</taxon>
        <taxon>Pezizomycotina</taxon>
        <taxon>Sordariomycetes</taxon>
        <taxon>Hypocreomycetidae</taxon>
        <taxon>Hypocreales</taxon>
        <taxon>Nectriaceae</taxon>
        <taxon>Fusarium</taxon>
        <taxon>Fusarium decemcellulare species complex</taxon>
    </lineage>
</organism>
<evidence type="ECO:0000313" key="2">
    <source>
        <dbReference type="Proteomes" id="UP001148629"/>
    </source>
</evidence>
<sequence length="362" mass="40973">MASETPQDTSQRSEALPPENRLEPDDDLRETDSTLDTSEGSSSYLSSLKSSIFSYRVLMAGPDMKSVKKNGQVAHILTALQNGRRYHSFREGTYLVPNDDEEQSRMDLVHHIYSLILDGKLHLAPIGKDPQRVLDLGTGTGIWAIDFADEYPSAEVIGTDLSPIQPDWIPTNCVFEVDDFEDQWVYKKPFNFIHARELEGCISDDKRFFQQAFENLVSGGIIELQAQRGCFMSDDGTIEKATNAQRWADALVEASEKFGKGIDCAHQWKEGLIQAGFVDVHQEVRKIPIGAWPKDPLLKEVGKYQVIQSTQAIESYTPKLLDKVLGWPMEEIQVLMAQAKKELHDRSIHLYLPVYFIWGRKP</sequence>